<comment type="caution">
    <text evidence="2">The sequence shown here is derived from an EMBL/GenBank/DDBJ whole genome shotgun (WGS) entry which is preliminary data.</text>
</comment>
<gene>
    <name evidence="2" type="ORF">NSO95_07125</name>
</gene>
<evidence type="ECO:0000259" key="1">
    <source>
        <dbReference type="Pfam" id="PF00561"/>
    </source>
</evidence>
<dbReference type="Gene3D" id="3.40.50.1820">
    <property type="entry name" value="alpha/beta hydrolase"/>
    <property type="match status" value="1"/>
</dbReference>
<name>A0ABT1XR18_9SPHN</name>
<reference evidence="2 3" key="1">
    <citation type="submission" date="2022-08" db="EMBL/GenBank/DDBJ databases">
        <title>Polyphasic taxonomy analysis of Qipengyuania sp.RS5-5.</title>
        <authorList>
            <person name="Xamxidin M."/>
            <person name="Wu M."/>
        </authorList>
    </citation>
    <scope>NUCLEOTIDE SEQUENCE [LARGE SCALE GENOMIC DNA]</scope>
    <source>
        <strain evidence="2 3">RS5-5</strain>
    </source>
</reference>
<accession>A0ABT1XR18</accession>
<feature type="domain" description="AB hydrolase-1" evidence="1">
    <location>
        <begin position="33"/>
        <end position="99"/>
    </location>
</feature>
<protein>
    <submittedName>
        <fullName evidence="2">Alpha/beta fold hydrolase</fullName>
    </submittedName>
</protein>
<sequence length="181" mass="19440">MSGDSSTAYLRRSLEASGFDVRKSGITFQTGIEATRFGSLQARVLNIREATGKKPLLVGWSLGGLYARALAHAAAKDVAMIMSLGSPFSGPRTANRAWRLYNLVNDHSVDSPPIAIDVSCKPPVFTIAAWSRRDGIVSVASAQGLPEESDETLELPGSHFDLGTSSRCVRPVIERLGRVPE</sequence>
<dbReference type="Proteomes" id="UP001206067">
    <property type="component" value="Unassembled WGS sequence"/>
</dbReference>
<dbReference type="SUPFAM" id="SSF53474">
    <property type="entry name" value="alpha/beta-Hydrolases"/>
    <property type="match status" value="1"/>
</dbReference>
<dbReference type="InterPro" id="IPR029058">
    <property type="entry name" value="AB_hydrolase_fold"/>
</dbReference>
<evidence type="ECO:0000313" key="3">
    <source>
        <dbReference type="Proteomes" id="UP001206067"/>
    </source>
</evidence>
<proteinExistence type="predicted"/>
<dbReference type="InterPro" id="IPR000073">
    <property type="entry name" value="AB_hydrolase_1"/>
</dbReference>
<evidence type="ECO:0000313" key="2">
    <source>
        <dbReference type="EMBL" id="MCR2833714.1"/>
    </source>
</evidence>
<keyword evidence="3" id="KW-1185">Reference proteome</keyword>
<dbReference type="GO" id="GO:0016787">
    <property type="term" value="F:hydrolase activity"/>
    <property type="evidence" value="ECO:0007669"/>
    <property type="project" value="UniProtKB-KW"/>
</dbReference>
<organism evidence="2 3">
    <name type="scientific">Parerythrobacter lacustris</name>
    <dbReference type="NCBI Taxonomy" id="2969984"/>
    <lineage>
        <taxon>Bacteria</taxon>
        <taxon>Pseudomonadati</taxon>
        <taxon>Pseudomonadota</taxon>
        <taxon>Alphaproteobacteria</taxon>
        <taxon>Sphingomonadales</taxon>
        <taxon>Erythrobacteraceae</taxon>
        <taxon>Parerythrobacter</taxon>
    </lineage>
</organism>
<dbReference type="EMBL" id="JANKHH010000004">
    <property type="protein sequence ID" value="MCR2833714.1"/>
    <property type="molecule type" value="Genomic_DNA"/>
</dbReference>
<keyword evidence="2" id="KW-0378">Hydrolase</keyword>
<dbReference type="Pfam" id="PF00561">
    <property type="entry name" value="Abhydrolase_1"/>
    <property type="match status" value="1"/>
</dbReference>